<keyword evidence="5" id="KW-1185">Reference proteome</keyword>
<evidence type="ECO:0000256" key="1">
    <source>
        <dbReference type="ARBA" id="ARBA00022729"/>
    </source>
</evidence>
<dbReference type="Proteomes" id="UP000034954">
    <property type="component" value="Unassembled WGS sequence"/>
</dbReference>
<feature type="region of interest" description="Disordered" evidence="2">
    <location>
        <begin position="211"/>
        <end position="234"/>
    </location>
</feature>
<gene>
    <name evidence="4" type="ORF">BROFUL_00850</name>
</gene>
<proteinExistence type="predicted"/>
<evidence type="ECO:0000313" key="4">
    <source>
        <dbReference type="EMBL" id="KKO20425.1"/>
    </source>
</evidence>
<dbReference type="GO" id="GO:0017089">
    <property type="term" value="F:glycolipid transfer activity"/>
    <property type="evidence" value="ECO:0007669"/>
    <property type="project" value="TreeGrafter"/>
</dbReference>
<dbReference type="AlphaFoldDB" id="A0A0M2UXY0"/>
<dbReference type="EMBL" id="LAQJ01000105">
    <property type="protein sequence ID" value="KKO20425.1"/>
    <property type="molecule type" value="Genomic_DNA"/>
</dbReference>
<sequence>MTKRRYVLIGIPVACLLSIIVSLILSESKEEPRSAKQNPSPSRQLQNIPGAGTETVTQAVAGLTMPSYDEQGKEVVIMRGENTFLLNDNVYKIVTPEIEVRDYSQSEEGTQSVFITSRAGEMNSISDEGSLSDNVVIHFDPDTRLDTDYLRYLPEKEFVCTDEPVTIHGKGIKIVGQGCEIDLVSKKMWIKRDAEMEMDGIKNDLFFLSTDDTSPTEQPEEAHLPSSDENGTQKTPFEKTVIRSSGQLIFDRQSESNIMTFNDHVKIQKGSSTVFSDKLVIFLDPQTKQTRQAIASGNVLASQGTKIAKGGFLTWDVNTQSAILEDTQKAEFAKDDLNIDAQKIIFYKDTGKIDIPSPGNLKAKIKEKSGKKKAGAGTGTDDNTISVKWEGKMNFLDNTREASFEKDIEVQKENSTLLCDNLNVKFSGGDFTIQSFKATDKIHIIDKRDDLFSEAVGDRATWDAKNKVTILRGQPFALLREGDRRQILVPRVLFYEDGKTVLCEGKGSLYERGEGNLPNQSAEETDLKVTWAKKMMYYDTLRKVSFYEEAEATRGGQKLQADQIDAYLGNDQNIHKIIATGNVYFSSKRLENSEGFGSLFTWDLIQNVALLTGNPKAELRKGGSRTFSEKVYFNMAENQVSWEGRPHWQIMSNETIRSQK</sequence>
<dbReference type="Pfam" id="PF06835">
    <property type="entry name" value="LptC"/>
    <property type="match status" value="1"/>
</dbReference>
<dbReference type="InterPro" id="IPR052037">
    <property type="entry name" value="LPS_export_LptA"/>
</dbReference>
<dbReference type="GO" id="GO:0005886">
    <property type="term" value="C:plasma membrane"/>
    <property type="evidence" value="ECO:0007669"/>
    <property type="project" value="InterPro"/>
</dbReference>
<evidence type="ECO:0000259" key="3">
    <source>
        <dbReference type="Pfam" id="PF03968"/>
    </source>
</evidence>
<dbReference type="PANTHER" id="PTHR36504:SF1">
    <property type="entry name" value="LIPOPOLYSACCHARIDE EXPORT SYSTEM PROTEIN LPTA"/>
    <property type="match status" value="1"/>
</dbReference>
<feature type="domain" description="Organic solvent tolerance-like N-terminal" evidence="3">
    <location>
        <begin position="254"/>
        <end position="351"/>
    </location>
</feature>
<dbReference type="InterPro" id="IPR010664">
    <property type="entry name" value="LipoPS_assembly_LptC-rel"/>
</dbReference>
<organism evidence="4 5">
    <name type="scientific">Candidatus Brocadia fulgida</name>
    <dbReference type="NCBI Taxonomy" id="380242"/>
    <lineage>
        <taxon>Bacteria</taxon>
        <taxon>Pseudomonadati</taxon>
        <taxon>Planctomycetota</taxon>
        <taxon>Candidatus Brocadiia</taxon>
        <taxon>Candidatus Brocadiales</taxon>
        <taxon>Candidatus Brocadiaceae</taxon>
        <taxon>Candidatus Brocadia</taxon>
    </lineage>
</organism>
<dbReference type="InterPro" id="IPR026265">
    <property type="entry name" value="LptC"/>
</dbReference>
<dbReference type="GO" id="GO:0009279">
    <property type="term" value="C:cell outer membrane"/>
    <property type="evidence" value="ECO:0007669"/>
    <property type="project" value="TreeGrafter"/>
</dbReference>
<dbReference type="Pfam" id="PF03968">
    <property type="entry name" value="LptD_N"/>
    <property type="match status" value="2"/>
</dbReference>
<accession>A0A0M2UXY0</accession>
<protein>
    <recommendedName>
        <fullName evidence="3">Organic solvent tolerance-like N-terminal domain-containing protein</fullName>
    </recommendedName>
</protein>
<feature type="domain" description="Organic solvent tolerance-like N-terminal" evidence="3">
    <location>
        <begin position="542"/>
        <end position="638"/>
    </location>
</feature>
<dbReference type="GO" id="GO:0015221">
    <property type="term" value="F:lipopolysaccharide transmembrane transporter activity"/>
    <property type="evidence" value="ECO:0007669"/>
    <property type="project" value="InterPro"/>
</dbReference>
<dbReference type="Gene3D" id="2.60.450.10">
    <property type="entry name" value="Lipopolysaccharide (LPS) transport protein A like domain"/>
    <property type="match status" value="4"/>
</dbReference>
<dbReference type="GO" id="GO:0030288">
    <property type="term" value="C:outer membrane-bounded periplasmic space"/>
    <property type="evidence" value="ECO:0007669"/>
    <property type="project" value="TreeGrafter"/>
</dbReference>
<comment type="caution">
    <text evidence="4">The sequence shown here is derived from an EMBL/GenBank/DDBJ whole genome shotgun (WGS) entry which is preliminary data.</text>
</comment>
<feature type="compositionally biased region" description="Polar residues" evidence="2">
    <location>
        <begin position="35"/>
        <end position="47"/>
    </location>
</feature>
<evidence type="ECO:0000313" key="5">
    <source>
        <dbReference type="Proteomes" id="UP000034954"/>
    </source>
</evidence>
<feature type="region of interest" description="Disordered" evidence="2">
    <location>
        <begin position="30"/>
        <end position="50"/>
    </location>
</feature>
<evidence type="ECO:0000256" key="2">
    <source>
        <dbReference type="SAM" id="MobiDB-lite"/>
    </source>
</evidence>
<reference evidence="4 5" key="1">
    <citation type="journal article" date="2013" name="BMC Microbiol.">
        <title>Identification of the type II cytochrome c maturation pathway in anammox bacteria by comparative genomics.</title>
        <authorList>
            <person name="Ferousi C."/>
            <person name="Speth D.R."/>
            <person name="Reimann J."/>
            <person name="Op den Camp H.J."/>
            <person name="Allen J.W."/>
            <person name="Keltjens J.T."/>
            <person name="Jetten M.S."/>
        </authorList>
    </citation>
    <scope>NUCLEOTIDE SEQUENCE [LARGE SCALE GENOMIC DNA]</scope>
    <source>
        <strain evidence="4">RU1</strain>
    </source>
</reference>
<keyword evidence="1" id="KW-0732">Signal</keyword>
<name>A0A0M2UXY0_9BACT</name>
<dbReference type="PANTHER" id="PTHR36504">
    <property type="entry name" value="LIPOPOLYSACCHARIDE EXPORT SYSTEM PROTEIN LPTA"/>
    <property type="match status" value="1"/>
</dbReference>
<dbReference type="NCBIfam" id="TIGR04409">
    <property type="entry name" value="LptC_YrbK"/>
    <property type="match status" value="1"/>
</dbReference>
<dbReference type="InterPro" id="IPR005653">
    <property type="entry name" value="OstA-like_N"/>
</dbReference>